<proteinExistence type="predicted"/>
<keyword evidence="3" id="KW-1185">Reference proteome</keyword>
<dbReference type="Proteomes" id="UP000199481">
    <property type="component" value="Unassembled WGS sequence"/>
</dbReference>
<keyword evidence="1" id="KW-1133">Transmembrane helix</keyword>
<keyword evidence="1" id="KW-0472">Membrane</keyword>
<keyword evidence="1" id="KW-0812">Transmembrane</keyword>
<dbReference type="EMBL" id="FNJW01000008">
    <property type="protein sequence ID" value="SDQ35928.1"/>
    <property type="molecule type" value="Genomic_DNA"/>
</dbReference>
<organism evidence="2 3">
    <name type="scientific">Carnobacterium viridans</name>
    <dbReference type="NCBI Taxonomy" id="174587"/>
    <lineage>
        <taxon>Bacteria</taxon>
        <taxon>Bacillati</taxon>
        <taxon>Bacillota</taxon>
        <taxon>Bacilli</taxon>
        <taxon>Lactobacillales</taxon>
        <taxon>Carnobacteriaceae</taxon>
        <taxon>Carnobacterium</taxon>
    </lineage>
</organism>
<name>A0A1H1A881_9LACT</name>
<protein>
    <submittedName>
        <fullName evidence="2">Uncharacterized protein</fullName>
    </submittedName>
</protein>
<dbReference type="OrthoDB" id="2157569at2"/>
<gene>
    <name evidence="2" type="ORF">SAMN04487752_1957</name>
</gene>
<evidence type="ECO:0000256" key="1">
    <source>
        <dbReference type="SAM" id="Phobius"/>
    </source>
</evidence>
<sequence length="124" mass="14325">MSKQLILACMILFILIKLITFIYVSRGKYSSRLVTYWTIFPTDLDNIDHLSKQQQVKFNFLIYLSGSLDVLIYLVIIGLIFERKTDDLILLLLLNHLSSYLFSIPLNKILEDHSLENVTNGDGN</sequence>
<dbReference type="RefSeq" id="WP_089977570.1">
    <property type="nucleotide sequence ID" value="NZ_CP084916.1"/>
</dbReference>
<evidence type="ECO:0000313" key="2">
    <source>
        <dbReference type="EMBL" id="SDQ35928.1"/>
    </source>
</evidence>
<evidence type="ECO:0000313" key="3">
    <source>
        <dbReference type="Proteomes" id="UP000199481"/>
    </source>
</evidence>
<feature type="transmembrane region" description="Helical" evidence="1">
    <location>
        <begin position="60"/>
        <end position="81"/>
    </location>
</feature>
<feature type="transmembrane region" description="Helical" evidence="1">
    <location>
        <begin position="5"/>
        <end position="24"/>
    </location>
</feature>
<feature type="transmembrane region" description="Helical" evidence="1">
    <location>
        <begin position="88"/>
        <end position="106"/>
    </location>
</feature>
<accession>A0A1H1A881</accession>
<reference evidence="3" key="1">
    <citation type="submission" date="2016-10" db="EMBL/GenBank/DDBJ databases">
        <authorList>
            <person name="Varghese N."/>
            <person name="Submissions S."/>
        </authorList>
    </citation>
    <scope>NUCLEOTIDE SEQUENCE [LARGE SCALE GENOMIC DNA]</scope>
    <source>
        <strain evidence="3">MPL-11</strain>
    </source>
</reference>
<dbReference type="AlphaFoldDB" id="A0A1H1A881"/>